<evidence type="ECO:0000259" key="1">
    <source>
        <dbReference type="SMART" id="SM00460"/>
    </source>
</evidence>
<dbReference type="SUPFAM" id="SSF54001">
    <property type="entry name" value="Cysteine proteinases"/>
    <property type="match status" value="1"/>
</dbReference>
<evidence type="ECO:0000313" key="3">
    <source>
        <dbReference type="Proteomes" id="UP000886889"/>
    </source>
</evidence>
<dbReference type="PANTHER" id="PTHR33490">
    <property type="entry name" value="BLR5614 PROTEIN-RELATED"/>
    <property type="match status" value="1"/>
</dbReference>
<dbReference type="Proteomes" id="UP000886889">
    <property type="component" value="Unassembled WGS sequence"/>
</dbReference>
<feature type="domain" description="Transglutaminase-like" evidence="1">
    <location>
        <begin position="216"/>
        <end position="286"/>
    </location>
</feature>
<reference evidence="2" key="1">
    <citation type="submission" date="2020-10" db="EMBL/GenBank/DDBJ databases">
        <authorList>
            <person name="Gilroy R."/>
        </authorList>
    </citation>
    <scope>NUCLEOTIDE SEQUENCE</scope>
    <source>
        <strain evidence="2">ChiBcec6-7307</strain>
    </source>
</reference>
<comment type="caution">
    <text evidence="2">The sequence shown here is derived from an EMBL/GenBank/DDBJ whole genome shotgun (WGS) entry which is preliminary data.</text>
</comment>
<dbReference type="AlphaFoldDB" id="A0A9D1NZP9"/>
<name>A0A9D1NZP9_9FIRM</name>
<dbReference type="EMBL" id="DVOS01000073">
    <property type="protein sequence ID" value="HIV24018.1"/>
    <property type="molecule type" value="Genomic_DNA"/>
</dbReference>
<dbReference type="SMART" id="SM00460">
    <property type="entry name" value="TGc"/>
    <property type="match status" value="1"/>
</dbReference>
<dbReference type="PANTHER" id="PTHR33490:SF6">
    <property type="entry name" value="SLL1049 PROTEIN"/>
    <property type="match status" value="1"/>
</dbReference>
<evidence type="ECO:0000313" key="2">
    <source>
        <dbReference type="EMBL" id="HIV24018.1"/>
    </source>
</evidence>
<organism evidence="2 3">
    <name type="scientific">Candidatus Merdiplasma excrementigallinarum</name>
    <dbReference type="NCBI Taxonomy" id="2840864"/>
    <lineage>
        <taxon>Bacteria</taxon>
        <taxon>Bacillati</taxon>
        <taxon>Bacillota</taxon>
        <taxon>Clostridia</taxon>
        <taxon>Lachnospirales</taxon>
        <taxon>Lachnospiraceae</taxon>
        <taxon>Lachnospiraceae incertae sedis</taxon>
        <taxon>Candidatus Merdiplasma</taxon>
    </lineage>
</organism>
<accession>A0A9D1NZP9</accession>
<sequence length="311" mass="34753">MRLKWKDMTVKRKGRARAGVIAWLLAASLALAGCGRDAGGGRARGMIMPSADGEETLTAQDLVIDISHLDLGYMMVCYTGEASRLFVQLVGPDGEEYKYFLDPSPDYVTLPLTAGDGEYYLCAYENVGGDQYSPILAQMLQLQLSDEFAPFLCPNQYVDFTPDDQAVSLAKELTEETEDELEQVGEIYHWVIRNISYDYEKAVDVSPGYLPDIEETLKIRTGICFDFAALMTAMLRSLGIPTKLNIGYLTEDVYHAWISIYLEETGWIDQIILFDGKDWRMMDPTVASSGGTGEVEELASDDANYIVRYVR</sequence>
<gene>
    <name evidence="2" type="ORF">IAC80_08805</name>
</gene>
<dbReference type="InterPro" id="IPR038765">
    <property type="entry name" value="Papain-like_cys_pep_sf"/>
</dbReference>
<protein>
    <submittedName>
        <fullName evidence="2">Transglutaminase domain-containing protein</fullName>
    </submittedName>
</protein>
<proteinExistence type="predicted"/>
<dbReference type="InterPro" id="IPR002931">
    <property type="entry name" value="Transglutaminase-like"/>
</dbReference>
<dbReference type="Pfam" id="PF01841">
    <property type="entry name" value="Transglut_core"/>
    <property type="match status" value="1"/>
</dbReference>
<dbReference type="PROSITE" id="PS51257">
    <property type="entry name" value="PROKAR_LIPOPROTEIN"/>
    <property type="match status" value="1"/>
</dbReference>
<dbReference type="Gene3D" id="3.10.620.30">
    <property type="match status" value="1"/>
</dbReference>
<reference evidence="2" key="2">
    <citation type="journal article" date="2021" name="PeerJ">
        <title>Extensive microbial diversity within the chicken gut microbiome revealed by metagenomics and culture.</title>
        <authorList>
            <person name="Gilroy R."/>
            <person name="Ravi A."/>
            <person name="Getino M."/>
            <person name="Pursley I."/>
            <person name="Horton D.L."/>
            <person name="Alikhan N.F."/>
            <person name="Baker D."/>
            <person name="Gharbi K."/>
            <person name="Hall N."/>
            <person name="Watson M."/>
            <person name="Adriaenssens E.M."/>
            <person name="Foster-Nyarko E."/>
            <person name="Jarju S."/>
            <person name="Secka A."/>
            <person name="Antonio M."/>
            <person name="Oren A."/>
            <person name="Chaudhuri R.R."/>
            <person name="La Ragione R."/>
            <person name="Hildebrand F."/>
            <person name="Pallen M.J."/>
        </authorList>
    </citation>
    <scope>NUCLEOTIDE SEQUENCE</scope>
    <source>
        <strain evidence="2">ChiBcec6-7307</strain>
    </source>
</reference>